<reference evidence="1 2" key="1">
    <citation type="journal article" date="2014" name="Agronomy (Basel)">
        <title>A Draft Genome Sequence for Ensete ventricosum, the Drought-Tolerant Tree Against Hunger.</title>
        <authorList>
            <person name="Harrison J."/>
            <person name="Moore K.A."/>
            <person name="Paszkiewicz K."/>
            <person name="Jones T."/>
            <person name="Grant M."/>
            <person name="Ambacheew D."/>
            <person name="Muzemil S."/>
            <person name="Studholme D.J."/>
        </authorList>
    </citation>
    <scope>NUCLEOTIDE SEQUENCE [LARGE SCALE GENOMIC DNA]</scope>
</reference>
<protein>
    <submittedName>
        <fullName evidence="1">Uncharacterized protein</fullName>
    </submittedName>
</protein>
<feature type="non-terminal residue" evidence="1">
    <location>
        <position position="1"/>
    </location>
</feature>
<evidence type="ECO:0000313" key="2">
    <source>
        <dbReference type="Proteomes" id="UP000287651"/>
    </source>
</evidence>
<accession>A0A426XIW3</accession>
<gene>
    <name evidence="1" type="ORF">B296_00045396</name>
</gene>
<organism evidence="1 2">
    <name type="scientific">Ensete ventricosum</name>
    <name type="common">Abyssinian banana</name>
    <name type="synonym">Musa ensete</name>
    <dbReference type="NCBI Taxonomy" id="4639"/>
    <lineage>
        <taxon>Eukaryota</taxon>
        <taxon>Viridiplantae</taxon>
        <taxon>Streptophyta</taxon>
        <taxon>Embryophyta</taxon>
        <taxon>Tracheophyta</taxon>
        <taxon>Spermatophyta</taxon>
        <taxon>Magnoliopsida</taxon>
        <taxon>Liliopsida</taxon>
        <taxon>Zingiberales</taxon>
        <taxon>Musaceae</taxon>
        <taxon>Ensete</taxon>
    </lineage>
</organism>
<dbReference type="EMBL" id="AMZH03020197">
    <property type="protein sequence ID" value="RRT39425.1"/>
    <property type="molecule type" value="Genomic_DNA"/>
</dbReference>
<comment type="caution">
    <text evidence="1">The sequence shown here is derived from an EMBL/GenBank/DDBJ whole genome shotgun (WGS) entry which is preliminary data.</text>
</comment>
<dbReference type="AlphaFoldDB" id="A0A426XIW3"/>
<proteinExistence type="predicted"/>
<evidence type="ECO:0000313" key="1">
    <source>
        <dbReference type="EMBL" id="RRT39425.1"/>
    </source>
</evidence>
<name>A0A426XIW3_ENSVE</name>
<dbReference type="Proteomes" id="UP000287651">
    <property type="component" value="Unassembled WGS sequence"/>
</dbReference>
<sequence>RRATKRCARGLAVAGCARKRRPCWLMPLRAKSASLTGCCPCERHRPPLRAGPGRSLGVGGRPYMGADRGWPPLLLATFTVKT</sequence>